<evidence type="ECO:0000256" key="1">
    <source>
        <dbReference type="SAM" id="Phobius"/>
    </source>
</evidence>
<dbReference type="AlphaFoldDB" id="A0A1C9C8Z4"/>
<keyword evidence="1" id="KW-0812">Transmembrane</keyword>
<organism evidence="2">
    <name type="scientific">Schimmelmannia schousboei</name>
    <dbReference type="NCBI Taxonomy" id="173468"/>
    <lineage>
        <taxon>Eukaryota</taxon>
        <taxon>Rhodophyta</taxon>
        <taxon>Florideophyceae</taxon>
        <taxon>Rhodymeniophycidae</taxon>
        <taxon>Acrosymphytales</taxon>
        <taxon>Schimmelmanniaceae</taxon>
        <taxon>Schimmelmannia</taxon>
    </lineage>
</organism>
<dbReference type="EMBL" id="KX284711">
    <property type="protein sequence ID" value="AOM64842.1"/>
    <property type="molecule type" value="Genomic_DNA"/>
</dbReference>
<name>A0A1C9C8Z4_9FLOR</name>
<geneLocation type="plastid" evidence="2"/>
<feature type="transmembrane region" description="Helical" evidence="1">
    <location>
        <begin position="74"/>
        <end position="90"/>
    </location>
</feature>
<dbReference type="GeneID" id="29071292"/>
<keyword evidence="1" id="KW-0472">Membrane</keyword>
<protein>
    <submittedName>
        <fullName evidence="2">Uncharacterized protein</fullName>
    </submittedName>
</protein>
<gene>
    <name evidence="2" type="primary">ORF148</name>
    <name evidence="2" type="ORF">Schim_161</name>
</gene>
<keyword evidence="2" id="KW-0934">Plastid</keyword>
<accession>A0A1C9C8Z4</accession>
<proteinExistence type="predicted"/>
<sequence>MLFYFQYYLCIKYKLYIMIKAKLFIQKLENSLLNIDNLQNFQILYMPSSIKILLSCIIYMSSNSFIFFLEVNSYNVFAFSIYIWLGFVILNKRLNYYSVDDKFNYLSAYTLVCTKNVSKNIVRRFLLL</sequence>
<keyword evidence="1" id="KW-1133">Transmembrane helix</keyword>
<evidence type="ECO:0000313" key="2">
    <source>
        <dbReference type="EMBL" id="AOM64842.1"/>
    </source>
</evidence>
<dbReference type="RefSeq" id="YP_009295907.1">
    <property type="nucleotide sequence ID" value="NC_031168.1"/>
</dbReference>
<reference evidence="2" key="1">
    <citation type="journal article" date="2016" name="BMC Biol.">
        <title>Parallel evolution of highly conserved plastid genome architecture in red seaweeds and seed plants.</title>
        <authorList>
            <person name="Lee J."/>
            <person name="Cho C.H."/>
            <person name="Park S.I."/>
            <person name="Choi J.W."/>
            <person name="Song H.S."/>
            <person name="West J.A."/>
            <person name="Bhattacharya D."/>
            <person name="Yoon H.S."/>
        </authorList>
    </citation>
    <scope>NUCLEOTIDE SEQUENCE</scope>
</reference>